<dbReference type="RefSeq" id="WP_011614016.1">
    <property type="nucleotide sequence ID" value="NC_008312.1"/>
</dbReference>
<dbReference type="HOGENOM" id="CLU_2014261_0_0_3"/>
<evidence type="ECO:0000313" key="1">
    <source>
        <dbReference type="EMBL" id="ABG53701.1"/>
    </source>
</evidence>
<evidence type="ECO:0008006" key="2">
    <source>
        <dbReference type="Google" id="ProtNLM"/>
    </source>
</evidence>
<dbReference type="AlphaFoldDB" id="Q10VM3"/>
<accession>Q10VM3</accession>
<reference evidence="1" key="1">
    <citation type="submission" date="2006-06" db="EMBL/GenBank/DDBJ databases">
        <title>Complete sequence of Trichodesmium erythraeum IMS101.</title>
        <authorList>
            <consortium name="US DOE Joint Genome Institute"/>
            <person name="Copeland A."/>
            <person name="Lucas S."/>
            <person name="Lapidus A."/>
            <person name="Barry K."/>
            <person name="Detter J.C."/>
            <person name="Glavina del Rio T."/>
            <person name="Hammon N."/>
            <person name="Israni S."/>
            <person name="Dalin E."/>
            <person name="Tice H."/>
            <person name="Pitluck S."/>
            <person name="Kiss H."/>
            <person name="Munk A.C."/>
            <person name="Brettin T."/>
            <person name="Bruce D."/>
            <person name="Han C."/>
            <person name="Tapia R."/>
            <person name="Gilna P."/>
            <person name="Schmutz J."/>
            <person name="Larimer F."/>
            <person name="Land M."/>
            <person name="Hauser L."/>
            <person name="Kyrpides N."/>
            <person name="Kim E."/>
            <person name="Richardson P."/>
        </authorList>
    </citation>
    <scope>NUCLEOTIDE SEQUENCE [LARGE SCALE GENOMIC DNA]</scope>
    <source>
        <strain evidence="1">IMS101</strain>
    </source>
</reference>
<organism evidence="1">
    <name type="scientific">Trichodesmium erythraeum (strain IMS101)</name>
    <dbReference type="NCBI Taxonomy" id="203124"/>
    <lineage>
        <taxon>Bacteria</taxon>
        <taxon>Bacillati</taxon>
        <taxon>Cyanobacteriota</taxon>
        <taxon>Cyanophyceae</taxon>
        <taxon>Oscillatoriophycideae</taxon>
        <taxon>Oscillatoriales</taxon>
        <taxon>Microcoleaceae</taxon>
        <taxon>Trichodesmium</taxon>
    </lineage>
</organism>
<dbReference type="InterPro" id="IPR029063">
    <property type="entry name" value="SAM-dependent_MTases_sf"/>
</dbReference>
<dbReference type="eggNOG" id="COG0116">
    <property type="taxonomic scope" value="Bacteria"/>
</dbReference>
<dbReference type="KEGG" id="ter:Tery_4745"/>
<dbReference type="SUPFAM" id="SSF53335">
    <property type="entry name" value="S-adenosyl-L-methionine-dependent methyltransferases"/>
    <property type="match status" value="1"/>
</dbReference>
<gene>
    <name evidence="1" type="ordered locus">Tery_4745</name>
</gene>
<dbReference type="OrthoDB" id="9779104at2"/>
<dbReference type="Gene3D" id="3.40.50.150">
    <property type="entry name" value="Vaccinia Virus protein VP39"/>
    <property type="match status" value="1"/>
</dbReference>
<dbReference type="EMBL" id="CP000393">
    <property type="protein sequence ID" value="ABG53701.1"/>
    <property type="molecule type" value="Genomic_DNA"/>
</dbReference>
<proteinExistence type="predicted"/>
<sequence length="123" mass="14128">MTFKDEFTLLTSNGLNVYEPDDEKIRELYQQFFKVLIPGGILVTSFFTPYPNIDPNSEWDMSQINSKGLLLSKIIMFDILDIKFVAFRSSLITKLQLKTAGFNEIIFFYNAKVYPTVVAGKPK</sequence>
<protein>
    <recommendedName>
        <fullName evidence="2">Methyltransferase type 11</fullName>
    </recommendedName>
</protein>
<name>Q10VM3_TRIEI</name>